<feature type="transmembrane region" description="Helical" evidence="8">
    <location>
        <begin position="354"/>
        <end position="377"/>
    </location>
</feature>
<feature type="region of interest" description="Disordered" evidence="9">
    <location>
        <begin position="32"/>
        <end position="61"/>
    </location>
</feature>
<keyword evidence="7 8" id="KW-0472">Membrane</keyword>
<keyword evidence="10" id="KW-0732">Signal</keyword>
<keyword evidence="8" id="KW-0769">Symport</keyword>
<keyword evidence="3 8" id="KW-0813">Transport</keyword>
<feature type="transmembrane region" description="Helical" evidence="8">
    <location>
        <begin position="118"/>
        <end position="135"/>
    </location>
</feature>
<dbReference type="NCBIfam" id="TIGR00835">
    <property type="entry name" value="agcS"/>
    <property type="match status" value="1"/>
</dbReference>
<proteinExistence type="inferred from homology"/>
<evidence type="ECO:0000256" key="3">
    <source>
        <dbReference type="ARBA" id="ARBA00022448"/>
    </source>
</evidence>
<feature type="chain" id="PRO_5021782112" evidence="10">
    <location>
        <begin position="26"/>
        <end position="575"/>
    </location>
</feature>
<dbReference type="AlphaFoldDB" id="A0A517MX13"/>
<feature type="transmembrane region" description="Helical" evidence="8">
    <location>
        <begin position="200"/>
        <end position="220"/>
    </location>
</feature>
<protein>
    <submittedName>
        <fullName evidence="11">Amino-acid carrier protein AlsT</fullName>
    </submittedName>
</protein>
<accession>A0A517MX13</accession>
<reference evidence="11 12" key="1">
    <citation type="submission" date="2019-02" db="EMBL/GenBank/DDBJ databases">
        <title>Deep-cultivation of Planctomycetes and their phenomic and genomic characterization uncovers novel biology.</title>
        <authorList>
            <person name="Wiegand S."/>
            <person name="Jogler M."/>
            <person name="Boedeker C."/>
            <person name="Pinto D."/>
            <person name="Vollmers J."/>
            <person name="Rivas-Marin E."/>
            <person name="Kohn T."/>
            <person name="Peeters S.H."/>
            <person name="Heuer A."/>
            <person name="Rast P."/>
            <person name="Oberbeckmann S."/>
            <person name="Bunk B."/>
            <person name="Jeske O."/>
            <person name="Meyerdierks A."/>
            <person name="Storesund J.E."/>
            <person name="Kallscheuer N."/>
            <person name="Luecker S."/>
            <person name="Lage O.M."/>
            <person name="Pohl T."/>
            <person name="Merkel B.J."/>
            <person name="Hornburger P."/>
            <person name="Mueller R.-W."/>
            <person name="Bruemmer F."/>
            <person name="Labrenz M."/>
            <person name="Spormann A.M."/>
            <person name="Op den Camp H."/>
            <person name="Overmann J."/>
            <person name="Amann R."/>
            <person name="Jetten M.S.M."/>
            <person name="Mascher T."/>
            <person name="Medema M.H."/>
            <person name="Devos D.P."/>
            <person name="Kaster A.-K."/>
            <person name="Ovreas L."/>
            <person name="Rohde M."/>
            <person name="Galperin M.Y."/>
            <person name="Jogler C."/>
        </authorList>
    </citation>
    <scope>NUCLEOTIDE SEQUENCE [LARGE SCALE GENOMIC DNA]</scope>
    <source>
        <strain evidence="11 12">HG15A2</strain>
    </source>
</reference>
<feature type="transmembrane region" description="Helical" evidence="8">
    <location>
        <begin position="328"/>
        <end position="348"/>
    </location>
</feature>
<dbReference type="Gene3D" id="1.20.1740.10">
    <property type="entry name" value="Amino acid/polyamine transporter I"/>
    <property type="match status" value="1"/>
</dbReference>
<feature type="transmembrane region" description="Helical" evidence="8">
    <location>
        <begin position="297"/>
        <end position="316"/>
    </location>
</feature>
<name>A0A517MX13_9BACT</name>
<evidence type="ECO:0000256" key="9">
    <source>
        <dbReference type="SAM" id="MobiDB-lite"/>
    </source>
</evidence>
<dbReference type="GO" id="GO:0005283">
    <property type="term" value="F:amino acid:sodium symporter activity"/>
    <property type="evidence" value="ECO:0007669"/>
    <property type="project" value="InterPro"/>
</dbReference>
<evidence type="ECO:0000256" key="5">
    <source>
        <dbReference type="ARBA" id="ARBA00022692"/>
    </source>
</evidence>
<evidence type="ECO:0000256" key="7">
    <source>
        <dbReference type="ARBA" id="ARBA00023136"/>
    </source>
</evidence>
<keyword evidence="4 8" id="KW-1003">Cell membrane</keyword>
<dbReference type="RefSeq" id="WP_145060639.1">
    <property type="nucleotide sequence ID" value="NZ_CP036263.1"/>
</dbReference>
<comment type="similarity">
    <text evidence="2 8">Belongs to the alanine or glycine:cation symporter (AGCS) (TC 2.A.25) family.</text>
</comment>
<feature type="transmembrane region" description="Helical" evidence="8">
    <location>
        <begin position="253"/>
        <end position="277"/>
    </location>
</feature>
<evidence type="ECO:0000256" key="1">
    <source>
        <dbReference type="ARBA" id="ARBA00004651"/>
    </source>
</evidence>
<feature type="transmembrane region" description="Helical" evidence="8">
    <location>
        <begin position="170"/>
        <end position="194"/>
    </location>
</feature>
<dbReference type="OrthoDB" id="9804874at2"/>
<dbReference type="Proteomes" id="UP000319852">
    <property type="component" value="Chromosome"/>
</dbReference>
<sequence precursor="true">MVCRKSFFFFLLGTLLVLPVCEAFAQPDPEQVVSEPDLSFPEDTSAEEATNSAESPEDTELSFGDAWRANWDDAEKSRSLKVQDSINQIFDEANDAVGAVLLYELPIVPAYEDGKPRGVSVILLTLISGGLFFTLRYKFINVRLLGHCFSVIRGHFDDEKDEGEVSHFQALTSALSATVGLGNIAGVAVAITMGGSGAVFWMWVIAFLGMSLKFTSCSLAQYYRRVKPDGTVLGGPMVFLEDGFRDRLPKLALLGKVLAVTFAVLTILAAFGGGNMFQGNQAFSLLNQQFPKVAASHHAWIFGLLLAFLVGIVIIGGIRRIGEVTSKLVPFMCAFFCLVCLVIIIKNYEEVPAMFGRIFSEAFAVKSVYGGIFGALLTGAQRAAFSNEAGVGSAAIVHAAAKTDEPIREGVVAMIAPAIDTIAVCTMTALAILISSAHLDPVTGLVYGKSDLAPEGIVVTARAFASLGAAMPYLLCIAVCCFAYSTLISWSYYGERATEYLIGPGGILPYRIVYLIFVALGPILSLQSVIDFSDMMILSMAFPNIVGMVLLSGLISRKASDYTQRLKSGEMQPDR</sequence>
<organism evidence="11 12">
    <name type="scientific">Adhaeretor mobilis</name>
    <dbReference type="NCBI Taxonomy" id="1930276"/>
    <lineage>
        <taxon>Bacteria</taxon>
        <taxon>Pseudomonadati</taxon>
        <taxon>Planctomycetota</taxon>
        <taxon>Planctomycetia</taxon>
        <taxon>Pirellulales</taxon>
        <taxon>Lacipirellulaceae</taxon>
        <taxon>Adhaeretor</taxon>
    </lineage>
</organism>
<comment type="subcellular location">
    <subcellularLocation>
        <location evidence="1 8">Cell membrane</location>
        <topology evidence="1 8">Multi-pass membrane protein</topology>
    </subcellularLocation>
</comment>
<evidence type="ECO:0000256" key="2">
    <source>
        <dbReference type="ARBA" id="ARBA00009261"/>
    </source>
</evidence>
<dbReference type="GO" id="GO:0005886">
    <property type="term" value="C:plasma membrane"/>
    <property type="evidence" value="ECO:0007669"/>
    <property type="project" value="UniProtKB-SubCell"/>
</dbReference>
<gene>
    <name evidence="11" type="primary">alsT</name>
    <name evidence="11" type="ORF">HG15A2_27360</name>
</gene>
<feature type="transmembrane region" description="Helical" evidence="8">
    <location>
        <begin position="536"/>
        <end position="555"/>
    </location>
</feature>
<feature type="signal peptide" evidence="10">
    <location>
        <begin position="1"/>
        <end position="25"/>
    </location>
</feature>
<feature type="transmembrane region" description="Helical" evidence="8">
    <location>
        <begin position="470"/>
        <end position="492"/>
    </location>
</feature>
<dbReference type="PANTHER" id="PTHR30330:SF3">
    <property type="entry name" value="TRANSCRIPTIONAL REGULATOR, LRP FAMILY"/>
    <property type="match status" value="1"/>
</dbReference>
<dbReference type="KEGG" id="amob:HG15A2_27360"/>
<keyword evidence="5 8" id="KW-0812">Transmembrane</keyword>
<dbReference type="PRINTS" id="PR00175">
    <property type="entry name" value="NAALASMPORT"/>
</dbReference>
<evidence type="ECO:0000256" key="10">
    <source>
        <dbReference type="SAM" id="SignalP"/>
    </source>
</evidence>
<evidence type="ECO:0000256" key="4">
    <source>
        <dbReference type="ARBA" id="ARBA00022475"/>
    </source>
</evidence>
<dbReference type="Pfam" id="PF01235">
    <property type="entry name" value="Na_Ala_symp"/>
    <property type="match status" value="1"/>
</dbReference>
<evidence type="ECO:0000313" key="11">
    <source>
        <dbReference type="EMBL" id="QDS99413.1"/>
    </source>
</evidence>
<dbReference type="InterPro" id="IPR001463">
    <property type="entry name" value="Na/Ala_symport"/>
</dbReference>
<keyword evidence="12" id="KW-1185">Reference proteome</keyword>
<feature type="transmembrane region" description="Helical" evidence="8">
    <location>
        <begin position="411"/>
        <end position="434"/>
    </location>
</feature>
<keyword evidence="6 8" id="KW-1133">Transmembrane helix</keyword>
<dbReference type="PROSITE" id="PS00873">
    <property type="entry name" value="NA_ALANINE_SYMP"/>
    <property type="match status" value="1"/>
</dbReference>
<evidence type="ECO:0000256" key="6">
    <source>
        <dbReference type="ARBA" id="ARBA00022989"/>
    </source>
</evidence>
<evidence type="ECO:0000313" key="12">
    <source>
        <dbReference type="Proteomes" id="UP000319852"/>
    </source>
</evidence>
<dbReference type="EMBL" id="CP036263">
    <property type="protein sequence ID" value="QDS99413.1"/>
    <property type="molecule type" value="Genomic_DNA"/>
</dbReference>
<dbReference type="PANTHER" id="PTHR30330">
    <property type="entry name" value="AGSS FAMILY TRANSPORTER, SODIUM-ALANINE"/>
    <property type="match status" value="1"/>
</dbReference>
<evidence type="ECO:0000256" key="8">
    <source>
        <dbReference type="RuleBase" id="RU363064"/>
    </source>
</evidence>